<comment type="caution">
    <text evidence="1">The sequence shown here is derived from an EMBL/GenBank/DDBJ whole genome shotgun (WGS) entry which is preliminary data.</text>
</comment>
<organism evidence="1 2">
    <name type="scientific">Mycobacterium botniense</name>
    <dbReference type="NCBI Taxonomy" id="84962"/>
    <lineage>
        <taxon>Bacteria</taxon>
        <taxon>Bacillati</taxon>
        <taxon>Actinomycetota</taxon>
        <taxon>Actinomycetes</taxon>
        <taxon>Mycobacteriales</taxon>
        <taxon>Mycobacteriaceae</taxon>
        <taxon>Mycobacterium</taxon>
    </lineage>
</organism>
<name>A0A7I9Y198_9MYCO</name>
<gene>
    <name evidence="1" type="ORF">MBOT_32100</name>
</gene>
<evidence type="ECO:0000313" key="1">
    <source>
        <dbReference type="EMBL" id="GFG75845.1"/>
    </source>
</evidence>
<reference evidence="1 2" key="1">
    <citation type="journal article" date="2019" name="Emerg. Microbes Infect.">
        <title>Comprehensive subspecies identification of 175 nontuberculous mycobacteria species based on 7547 genomic profiles.</title>
        <authorList>
            <person name="Matsumoto Y."/>
            <person name="Kinjo T."/>
            <person name="Motooka D."/>
            <person name="Nabeya D."/>
            <person name="Jung N."/>
            <person name="Uechi K."/>
            <person name="Horii T."/>
            <person name="Iida T."/>
            <person name="Fujita J."/>
            <person name="Nakamura S."/>
        </authorList>
    </citation>
    <scope>NUCLEOTIDE SEQUENCE [LARGE SCALE GENOMIC DNA]</scope>
    <source>
        <strain evidence="1 2">JCM 17322</strain>
    </source>
</reference>
<dbReference type="AlphaFoldDB" id="A0A7I9Y198"/>
<evidence type="ECO:0000313" key="2">
    <source>
        <dbReference type="Proteomes" id="UP000465361"/>
    </source>
</evidence>
<keyword evidence="2" id="KW-1185">Reference proteome</keyword>
<proteinExistence type="predicted"/>
<accession>A0A7I9Y198</accession>
<dbReference type="Proteomes" id="UP000465361">
    <property type="component" value="Unassembled WGS sequence"/>
</dbReference>
<dbReference type="RefSeq" id="WP_163758827.1">
    <property type="nucleotide sequence ID" value="NZ_BLKW01000004.1"/>
</dbReference>
<protein>
    <recommendedName>
        <fullName evidence="3">YCII-related domain-containing protein</fullName>
    </recommendedName>
</protein>
<sequence>MKTFTDDEMNQQMINARPYSLVILKPGPNSSDESAPSLMWEHARRNFGLRDAGVLAATLVVLDDSDLWGIRVLTGTVDDTVALMNEDPAVAAGIFTVEVHPCRGFVGGATEAD</sequence>
<evidence type="ECO:0008006" key="3">
    <source>
        <dbReference type="Google" id="ProtNLM"/>
    </source>
</evidence>
<dbReference type="EMBL" id="BLKW01000004">
    <property type="protein sequence ID" value="GFG75845.1"/>
    <property type="molecule type" value="Genomic_DNA"/>
</dbReference>